<evidence type="ECO:0000313" key="2">
    <source>
        <dbReference type="Proteomes" id="UP000637643"/>
    </source>
</evidence>
<name>A0A917FHP8_9BACL</name>
<comment type="caution">
    <text evidence="1">The sequence shown here is derived from an EMBL/GenBank/DDBJ whole genome shotgun (WGS) entry which is preliminary data.</text>
</comment>
<evidence type="ECO:0000313" key="1">
    <source>
        <dbReference type="EMBL" id="GGF83884.1"/>
    </source>
</evidence>
<reference evidence="1" key="2">
    <citation type="submission" date="2020-09" db="EMBL/GenBank/DDBJ databases">
        <authorList>
            <person name="Sun Q."/>
            <person name="Zhou Y."/>
        </authorList>
    </citation>
    <scope>NUCLEOTIDE SEQUENCE</scope>
    <source>
        <strain evidence="1">CGMCC 1.16134</strain>
    </source>
</reference>
<accession>A0A917FHP8</accession>
<dbReference type="AlphaFoldDB" id="A0A917FHP8"/>
<protein>
    <submittedName>
        <fullName evidence="1">Uncharacterized protein</fullName>
    </submittedName>
</protein>
<sequence length="66" mass="7371">MDVFNCSNFVQQFTFVTKFVTNIMPPKAGIYAFFVDMTGFAGKTVQLQKMTNVQKGGGEGNKISYF</sequence>
<organism evidence="1 2">
    <name type="scientific">Paenibacillus albidus</name>
    <dbReference type="NCBI Taxonomy" id="2041023"/>
    <lineage>
        <taxon>Bacteria</taxon>
        <taxon>Bacillati</taxon>
        <taxon>Bacillota</taxon>
        <taxon>Bacilli</taxon>
        <taxon>Bacillales</taxon>
        <taxon>Paenibacillaceae</taxon>
        <taxon>Paenibacillus</taxon>
    </lineage>
</organism>
<dbReference type="Proteomes" id="UP000637643">
    <property type="component" value="Unassembled WGS sequence"/>
</dbReference>
<gene>
    <name evidence="1" type="ORF">GCM10010912_31330</name>
</gene>
<keyword evidence="2" id="KW-1185">Reference proteome</keyword>
<proteinExistence type="predicted"/>
<dbReference type="EMBL" id="BMKR01000011">
    <property type="protein sequence ID" value="GGF83884.1"/>
    <property type="molecule type" value="Genomic_DNA"/>
</dbReference>
<reference evidence="1" key="1">
    <citation type="journal article" date="2014" name="Int. J. Syst. Evol. Microbiol.">
        <title>Complete genome sequence of Corynebacterium casei LMG S-19264T (=DSM 44701T), isolated from a smear-ripened cheese.</title>
        <authorList>
            <consortium name="US DOE Joint Genome Institute (JGI-PGF)"/>
            <person name="Walter F."/>
            <person name="Albersmeier A."/>
            <person name="Kalinowski J."/>
            <person name="Ruckert C."/>
        </authorList>
    </citation>
    <scope>NUCLEOTIDE SEQUENCE</scope>
    <source>
        <strain evidence="1">CGMCC 1.16134</strain>
    </source>
</reference>